<dbReference type="PANTHER" id="PTHR30373">
    <property type="entry name" value="UPF0603 PROTEIN YGCG"/>
    <property type="match status" value="1"/>
</dbReference>
<keyword evidence="4" id="KW-1185">Reference proteome</keyword>
<feature type="domain" description="TPM" evidence="2">
    <location>
        <begin position="43"/>
        <end position="166"/>
    </location>
</feature>
<reference evidence="3 4" key="1">
    <citation type="submission" date="2015-10" db="EMBL/GenBank/DDBJ databases">
        <title>Draft genome sequence of Novosphingobium fuchskuhlense DSM 25065 isolated from a surface water sample of the southwest basin of Lake Grosse Fuchskuhle.</title>
        <authorList>
            <person name="Ruckert C."/>
            <person name="Winkler A."/>
            <person name="Glaeser J."/>
            <person name="Grossart H.-P."/>
            <person name="Kalinowski J."/>
            <person name="Glaeser S."/>
        </authorList>
    </citation>
    <scope>NUCLEOTIDE SEQUENCE [LARGE SCALE GENOMIC DNA]</scope>
    <source>
        <strain evidence="3 4">FNE08-7</strain>
    </source>
</reference>
<evidence type="ECO:0000313" key="4">
    <source>
        <dbReference type="Proteomes" id="UP000058012"/>
    </source>
</evidence>
<dbReference type="OrthoDB" id="9810918at2"/>
<dbReference type="PROSITE" id="PS51257">
    <property type="entry name" value="PROKAR_LIPOPROTEIN"/>
    <property type="match status" value="1"/>
</dbReference>
<accession>A0A124JW74</accession>
<name>A0A124JW74_9SPHN</name>
<evidence type="ECO:0000256" key="1">
    <source>
        <dbReference type="SAM" id="SignalP"/>
    </source>
</evidence>
<dbReference type="AlphaFoldDB" id="A0A124JW74"/>
<keyword evidence="1" id="KW-0732">Signal</keyword>
<dbReference type="STRING" id="1117702.AQZ52_07545"/>
<dbReference type="EMBL" id="LLZS01000003">
    <property type="protein sequence ID" value="KUR73040.1"/>
    <property type="molecule type" value="Genomic_DNA"/>
</dbReference>
<feature type="signal peptide" evidence="1">
    <location>
        <begin position="1"/>
        <end position="21"/>
    </location>
</feature>
<dbReference type="PANTHER" id="PTHR30373:SF2">
    <property type="entry name" value="UPF0603 PROTEIN YGCG"/>
    <property type="match status" value="1"/>
</dbReference>
<dbReference type="Proteomes" id="UP000058012">
    <property type="component" value="Unassembled WGS sequence"/>
</dbReference>
<protein>
    <recommendedName>
        <fullName evidence="2">TPM domain-containing protein</fullName>
    </recommendedName>
</protein>
<feature type="chain" id="PRO_5007174899" description="TPM domain-containing protein" evidence="1">
    <location>
        <begin position="22"/>
        <end position="175"/>
    </location>
</feature>
<proteinExistence type="predicted"/>
<evidence type="ECO:0000313" key="3">
    <source>
        <dbReference type="EMBL" id="KUR73040.1"/>
    </source>
</evidence>
<gene>
    <name evidence="3" type="ORF">AQZ52_07545</name>
</gene>
<dbReference type="Pfam" id="PF04536">
    <property type="entry name" value="TPM_phosphatase"/>
    <property type="match status" value="1"/>
</dbReference>
<organism evidence="3 4">
    <name type="scientific">Novosphingobium fuchskuhlense</name>
    <dbReference type="NCBI Taxonomy" id="1117702"/>
    <lineage>
        <taxon>Bacteria</taxon>
        <taxon>Pseudomonadati</taxon>
        <taxon>Pseudomonadota</taxon>
        <taxon>Alphaproteobacteria</taxon>
        <taxon>Sphingomonadales</taxon>
        <taxon>Sphingomonadaceae</taxon>
        <taxon>Novosphingobium</taxon>
    </lineage>
</organism>
<comment type="caution">
    <text evidence="3">The sequence shown here is derived from an EMBL/GenBank/DDBJ whole genome shotgun (WGS) entry which is preliminary data.</text>
</comment>
<sequence length="175" mass="18447">MRRLGFALALALAQVVAGCGAGNTAEAELATRPKAPIALTGRVVDNAGLLPEVTRQSLDERLAALEQKAGPQMVIVTVPDLKGMTIEQFGLALGNGWGIGDKARNDGVLLIVAPNERKTRIEVGKGLEATLSNPLCARIISEDMVPRFKAGAYEAGIEAGTRRIIDVLTAHPTRT</sequence>
<dbReference type="InterPro" id="IPR007621">
    <property type="entry name" value="TPM_dom"/>
</dbReference>
<dbReference type="RefSeq" id="WP_067908027.1">
    <property type="nucleotide sequence ID" value="NZ_KQ954244.1"/>
</dbReference>
<evidence type="ECO:0000259" key="2">
    <source>
        <dbReference type="Pfam" id="PF04536"/>
    </source>
</evidence>
<dbReference type="Gene3D" id="3.10.310.50">
    <property type="match status" value="1"/>
</dbReference>